<dbReference type="Proteomes" id="UP000240971">
    <property type="component" value="Unassembled WGS sequence"/>
</dbReference>
<evidence type="ECO:0000259" key="2">
    <source>
        <dbReference type="PROSITE" id="PS50093"/>
    </source>
</evidence>
<keyword evidence="4" id="KW-1185">Reference proteome</keyword>
<dbReference type="InterPro" id="IPR012334">
    <property type="entry name" value="Pectin_lyas_fold"/>
</dbReference>
<feature type="signal peptide" evidence="1">
    <location>
        <begin position="1"/>
        <end position="27"/>
    </location>
</feature>
<dbReference type="NCBIfam" id="TIGR04131">
    <property type="entry name" value="Bac_Flav_CTERM"/>
    <property type="match status" value="1"/>
</dbReference>
<dbReference type="Pfam" id="PF13229">
    <property type="entry name" value="Beta_helix"/>
    <property type="match status" value="2"/>
</dbReference>
<evidence type="ECO:0000256" key="1">
    <source>
        <dbReference type="SAM" id="SignalP"/>
    </source>
</evidence>
<feature type="chain" id="PRO_5015185036" evidence="1">
    <location>
        <begin position="28"/>
        <end position="2980"/>
    </location>
</feature>
<dbReference type="InterPro" id="IPR035986">
    <property type="entry name" value="PKD_dom_sf"/>
</dbReference>
<dbReference type="InterPro" id="IPR044023">
    <property type="entry name" value="Ig_7"/>
</dbReference>
<dbReference type="InterPro" id="IPR022441">
    <property type="entry name" value="Para_beta_helix_rpt-2"/>
</dbReference>
<dbReference type="RefSeq" id="WP_106527977.1">
    <property type="nucleotide sequence ID" value="NZ_PYAW01000002.1"/>
</dbReference>
<dbReference type="PROSITE" id="PS50093">
    <property type="entry name" value="PKD"/>
    <property type="match status" value="1"/>
</dbReference>
<name>A0A2P8HMT0_CHINA</name>
<dbReference type="OrthoDB" id="7794186at2"/>
<dbReference type="NCBIfam" id="TIGR03804">
    <property type="entry name" value="para_beta_helix"/>
    <property type="match status" value="1"/>
</dbReference>
<dbReference type="InterPro" id="IPR026341">
    <property type="entry name" value="T9SS_type_B"/>
</dbReference>
<dbReference type="InterPro" id="IPR013783">
    <property type="entry name" value="Ig-like_fold"/>
</dbReference>
<dbReference type="Pfam" id="PF13585">
    <property type="entry name" value="CHU_C"/>
    <property type="match status" value="1"/>
</dbReference>
<dbReference type="SMART" id="SM00710">
    <property type="entry name" value="PbH1"/>
    <property type="match status" value="18"/>
</dbReference>
<evidence type="ECO:0000313" key="3">
    <source>
        <dbReference type="EMBL" id="PSL47532.1"/>
    </source>
</evidence>
<dbReference type="Pfam" id="PF18911">
    <property type="entry name" value="PKD_4"/>
    <property type="match status" value="1"/>
</dbReference>
<keyword evidence="1" id="KW-0732">Signal</keyword>
<dbReference type="Pfam" id="PF17517">
    <property type="entry name" value="IgGFc_binding"/>
    <property type="match status" value="1"/>
</dbReference>
<feature type="domain" description="PKD" evidence="2">
    <location>
        <begin position="2670"/>
        <end position="2725"/>
    </location>
</feature>
<proteinExistence type="predicted"/>
<reference evidence="3 4" key="1">
    <citation type="submission" date="2018-03" db="EMBL/GenBank/DDBJ databases">
        <title>Genomic Encyclopedia of Archaeal and Bacterial Type Strains, Phase II (KMG-II): from individual species to whole genera.</title>
        <authorList>
            <person name="Goeker M."/>
        </authorList>
    </citation>
    <scope>NUCLEOTIDE SEQUENCE [LARGE SCALE GENOMIC DNA]</scope>
    <source>
        <strain evidence="3 4">DSM 24859</strain>
    </source>
</reference>
<dbReference type="Pfam" id="PF19081">
    <property type="entry name" value="Ig_7"/>
    <property type="match status" value="1"/>
</dbReference>
<accession>A0A2P8HMT0</accession>
<dbReference type="InterPro" id="IPR011050">
    <property type="entry name" value="Pectin_lyase_fold/virulence"/>
</dbReference>
<dbReference type="SUPFAM" id="SSF51126">
    <property type="entry name" value="Pectin lyase-like"/>
    <property type="match status" value="2"/>
</dbReference>
<organism evidence="3 4">
    <name type="scientific">Chitinophaga niastensis</name>
    <dbReference type="NCBI Taxonomy" id="536980"/>
    <lineage>
        <taxon>Bacteria</taxon>
        <taxon>Pseudomonadati</taxon>
        <taxon>Bacteroidota</taxon>
        <taxon>Chitinophagia</taxon>
        <taxon>Chitinophagales</taxon>
        <taxon>Chitinophagaceae</taxon>
        <taxon>Chitinophaga</taxon>
    </lineage>
</organism>
<dbReference type="EMBL" id="PYAW01000002">
    <property type="protein sequence ID" value="PSL47532.1"/>
    <property type="molecule type" value="Genomic_DNA"/>
</dbReference>
<dbReference type="InterPro" id="IPR006626">
    <property type="entry name" value="PbH1"/>
</dbReference>
<dbReference type="Gene3D" id="2.60.40.10">
    <property type="entry name" value="Immunoglobulins"/>
    <property type="match status" value="1"/>
</dbReference>
<comment type="caution">
    <text evidence="3">The sequence shown here is derived from an EMBL/GenBank/DDBJ whole genome shotgun (WGS) entry which is preliminary data.</text>
</comment>
<dbReference type="PROSITE" id="PS51257">
    <property type="entry name" value="PROKAR_LIPOPROTEIN"/>
    <property type="match status" value="1"/>
</dbReference>
<sequence>MRNCTVHYLYKTLLVGVLLLLACRLSAQTDISIGNSTTGNTSTGYPCPLQDYYEGSRAQFLYRASELNAAGMSTGVISALKFMVTNLNNADTAEQYTVKIGTTTDTSLDQNSWITVGNQVYGPIDYAFKTGVNAFTFSSGFFWNGSDNIVIEICNGALNSDSRVTYTYNPTVPFTTNLSFNGSHTYRVDNQNYLCGTTSTSNSGDMTTRPDIKFSWTAAAPCTGTPAAGTATASTTNACLNSAFSVSLSGTTIASGLTYQWQSSANNTTWTDIIGATSNRLTTTQTVTSYYRCKVTCTTSSTQVFSNSVAVSSPLPVSGTFTINKAIPTGAGNFASFNDAYNYMKCGISGPIIFNVVAGSGLYNEQLVLQPVPGASAANTITFNGNGDTLAFAGTSAARAVIKLDDADYFTFNNLVIKNRSTSSSSYGWGVHLTNNADYNTFSNCTFLLDTTASASNYAGIVISSSSTSPTSSGDARCDFNTFTGNTINGGYYGIVMAGSITMANGNNKITNNKISNFYNYGIYITGSFNTLIENNIISRPTRSNVTTFYGIYFTSLSTKANITRNIIRDPFGGAPNSTSSTYGIYFSSTDALSQLENVVSNNLLYNFSGKGDAYGIYNSSSDNVWYYHNTIALDGAATNSTSYTSRGFYQTSKADGVEFLNNLIAVTRAGGGSKFCVYFGATDGTIHANRNDYYLSTATGTNNIGYYGTAGTASLLDWQTASKQDSNSVSSNPLFVAPASGNYTPANASIDNKGTPVNILVDLNNAPRSTSTPDIGAIEFTPGPCITPPIGGNAHVSPAAICVNRKVSLSLTDNTIGLGQTYQWQTAATATGTYTPIGGVLTNPDTAVTAIATTYYRVAVTCSGNTSYSAPVLLTVNPAFPAGTYTINKGAPASATNFVSFNAAKAAMECGIQGPIVLNVVAGSGPYLEQLVLDSIAGTSAVNTITFNGNGNTIKFAPTESNERAVIKLRTADHITFDSLTIDATSVDYGYAIHILNNADSNTISRCNIIADLDNSYQDYAGIVINGSDSYATTGANNNCDGNTIVKNTITGGYYGIVIYSTASSPVSGNTILNNTVKDFYATGIMATGTTKTLIDHNDVFRPARTSSSYSLHGISVGDKGTDVVVSNNRIHNLIGGDPTSGSSIYGIEHSYADATAASPSKVFNNIIYDIRGSGYQYGFSNYSADYVYYYHNTVVLNDNKNTSNVDATAFDQSSSAAGLQFFDNIVDVSRTGNGDRVGLDIYTSSTIASNYNDIYVKSSNNTAYVGRMNGASPTLAAWRTATKLDSNSLSIQPVFADPANGNYAPVISPLDNSGKAVGITNDILGVVRSTTKPDMGAYEVNIPLCAKPVVPGTSTVDPLTPVCMGTQIKLDLTGNSAGGTQTYHWQRAVSVNGPWEFASDTQYVSTFNTIIGVQNYYRCLIVCGGTDTAYAVPVKANLNPPLLAGTYTIDPSKPSSVTNFQSFSSAASKLECGIAGPVTFLAKAGTYNEQVAMHHIPGASAVNRVTFSSETNTAAAVTLTYAGTSALNYVLLLDSVDYVTWKAITIKPADTVNARGVVYAKSSSYDSIVNCGVTLPVTTSTGNTISGVYANQCVGLGNVITGNTITNGSNGIYWEGSYSNVTPGLVLDSNILNGAYTNGIYANYIDSLIATRNQVNLSGALAFTAYGIYVSNCSNGFALPNNKINITNVTSKVYGIYLSYCSASAGIRSMVTGNKVVARGGNTNDVYGLALYSDGYSNVLNNVISVQTTGSNAYGLYSESNNNISYYNNSVLNSATATVDNYAAYFMHDYSSSGNIKIKNNIFAHDTSGSAMYISKPDYLKSDYNTLYTKGTVLVSQLTPAGTFATLQQYKDADTLDVNSIVYKPAFVNNTELKPDITNPEVWAIHGRGVQIEGNDKDINGAFRAVKLTQGVPDMGAYAFLPTSVPPVLPAFPAVPAPGITQTFMFGTDTVTKITWNAGAPVPGNIAVRRYSGVKPPNLANGTDFMYFYTDIDVTPATGTYNFNIDQFYIDPWQGFIPRQRDIRMGRTDSSNTWIVDSLSRVNDITNVIRDSSLHYLDKFTGLNGGNTAGQLLQPADSSNRGTRFWVGYGHHQFFSGDNSQNMVLYLNAKDSSNVTVRINGTSWERVYHIPANKTITTEIIPKTGLNDARFLDEGFSDRAISIESDVPIVAYAHIYGSASSGATMLLPVGTYGYDYATLSSRQYYSDNTYSWFYVVADYDNTTVEITPSVPTLAGKAANKTFTVTLNKGEAYQVLGALIPGTFSEGYDLSGSHVRSVVNGDGKCWPMAVFSGSSRTGLGCGGSPGSSGDNFIQQNFPSQAWGKKYLTAPTSNSRAANSFMTNIYRVLVKDTATKVKINGGLVTGLINSRFYQYESNSADFIEADQPIMVAQYMSSAGGCPNTGGDGDPEMIYLSPVEQGIKQVGLYRTTRESINVNYLTLIIPTAGVASLRIDGSAAVDHTYPHPNANGYTVVVKRWAAANTQCAVVSDSAFTAITYGLGSVESYGYNAGTLVKNLNILPSFNNVLNNSGVSNTYTCAKTPFRFSMLIPVKPTVLTWKLSKVANLSPKADVVQNNPVPKDSLTANDRKYYRFELPDDYVFTVPGKYYVPIVLTHPDIESCSNSFESILEVKVIPAPVVDFSVAYSGCLIDGAQFKGIAATSNGVGINTWKWNFADSTFSSAKDTVKYFKYPGIHQVKLSIVAAEGCVGDTTKEVDVYAAAVAFLVKDSMTVCSGTDVTLAVKNPEPGVLYNWYDAPVAGNLLHTGNDYTLPAITNSGVFYVETITHGCPGLTRAKAVVNVLPVLATPVVTVDSTGVNMLRFKWNAIANATGYEVSVDGGTTWTLPSSGREGLVHVINGLQPTQTVKLLVRAKGCEDKMSQPAEGKTLPDGVYIPNTFTPNNDGKNDVLLVYGYIIKDLHMAIFDQWGEKVFESNSQTTGWDGIYKGKALPSGVYIYVCHLTLTDGTKVEKKGVINLIR</sequence>
<evidence type="ECO:0000313" key="4">
    <source>
        <dbReference type="Proteomes" id="UP000240971"/>
    </source>
</evidence>
<dbReference type="InterPro" id="IPR039448">
    <property type="entry name" value="Beta_helix"/>
</dbReference>
<protein>
    <submittedName>
        <fullName evidence="3">Gliding motility-associated-like protein</fullName>
    </submittedName>
</protein>
<gene>
    <name evidence="3" type="ORF">CLV51_102389</name>
</gene>
<dbReference type="InterPro" id="IPR035234">
    <property type="entry name" value="IgGFc-bd_N"/>
</dbReference>
<dbReference type="InterPro" id="IPR000601">
    <property type="entry name" value="PKD_dom"/>
</dbReference>
<dbReference type="SUPFAM" id="SSF49299">
    <property type="entry name" value="PKD domain"/>
    <property type="match status" value="1"/>
</dbReference>
<dbReference type="Gene3D" id="2.160.20.10">
    <property type="entry name" value="Single-stranded right-handed beta-helix, Pectin lyase-like"/>
    <property type="match status" value="3"/>
</dbReference>